<evidence type="ECO:0000259" key="3">
    <source>
        <dbReference type="Pfam" id="PF00535"/>
    </source>
</evidence>
<dbReference type="AlphaFoldDB" id="A0A6G2CQ09"/>
<dbReference type="SUPFAM" id="SSF53448">
    <property type="entry name" value="Nucleotide-diphospho-sugar transferases"/>
    <property type="match status" value="1"/>
</dbReference>
<dbReference type="Pfam" id="PF00535">
    <property type="entry name" value="Glycos_transf_2"/>
    <property type="match status" value="1"/>
</dbReference>
<dbReference type="EMBL" id="WMQV01000027">
    <property type="protein sequence ID" value="MTL94950.1"/>
    <property type="molecule type" value="Genomic_DNA"/>
</dbReference>
<evidence type="ECO:0000256" key="1">
    <source>
        <dbReference type="ARBA" id="ARBA00022676"/>
    </source>
</evidence>
<keyword evidence="2 4" id="KW-0808">Transferase</keyword>
<name>A0A6G2CQ09_9FIRM</name>
<dbReference type="RefSeq" id="WP_129821729.1">
    <property type="nucleotide sequence ID" value="NZ_RCYV01000024.1"/>
</dbReference>
<sequence length="336" mass="39804">MNDFALIGNDIKISIIIPVYNVESYLKECLKSIQYQTFSEFEVIMINDGSSDRSGEICEKFTKADSRFKVYHITNHGVSYARNYGMEKSKGEYVLFVDSDDFLEVDALKKINTILGNKDYDLIMFGIKKHVGENQHSMYADIKTGSYRVKEVISTLIQHEYINAPIKVYKKNLLRKHRIFFNVNLDIGEDLLFNISYIVNCTSFYFIEEDLYHYMIRNCNSLTQRLIENKYDKLVAVNDRMKEILNSYEFGEDIEISLLQIRLKNIYSCFIDLHRKDFLVNDSSKIFYISTICKKEKKIDYFKIRSLKFKILSILVYFNLRISIYILTKIIYYFKF</sequence>
<evidence type="ECO:0000256" key="2">
    <source>
        <dbReference type="ARBA" id="ARBA00022679"/>
    </source>
</evidence>
<dbReference type="GO" id="GO:0016757">
    <property type="term" value="F:glycosyltransferase activity"/>
    <property type="evidence" value="ECO:0007669"/>
    <property type="project" value="UniProtKB-KW"/>
</dbReference>
<dbReference type="InterPro" id="IPR001173">
    <property type="entry name" value="Glyco_trans_2-like"/>
</dbReference>
<comment type="caution">
    <text evidence="4">The sequence shown here is derived from an EMBL/GenBank/DDBJ whole genome shotgun (WGS) entry which is preliminary data.</text>
</comment>
<protein>
    <submittedName>
        <fullName evidence="4">Glycosyltransferase</fullName>
    </submittedName>
</protein>
<dbReference type="PANTHER" id="PTHR22916:SF51">
    <property type="entry name" value="GLYCOSYLTRANSFERASE EPSH-RELATED"/>
    <property type="match status" value="1"/>
</dbReference>
<evidence type="ECO:0000313" key="4">
    <source>
        <dbReference type="EMBL" id="MTL94950.1"/>
    </source>
</evidence>
<organism evidence="4">
    <name type="scientific">Turicibacter sanguinis</name>
    <dbReference type="NCBI Taxonomy" id="154288"/>
    <lineage>
        <taxon>Bacteria</taxon>
        <taxon>Bacillati</taxon>
        <taxon>Bacillota</taxon>
        <taxon>Erysipelotrichia</taxon>
        <taxon>Erysipelotrichales</taxon>
        <taxon>Turicibacteraceae</taxon>
        <taxon>Turicibacter</taxon>
    </lineage>
</organism>
<dbReference type="CDD" id="cd00761">
    <property type="entry name" value="Glyco_tranf_GTA_type"/>
    <property type="match status" value="1"/>
</dbReference>
<reference evidence="4" key="1">
    <citation type="journal article" date="2019" name="Nat. Med.">
        <title>A library of human gut bacterial isolates paired with longitudinal multiomics data enables mechanistic microbiome research.</title>
        <authorList>
            <person name="Poyet M."/>
            <person name="Groussin M."/>
            <person name="Gibbons S.M."/>
            <person name="Avila-Pacheco J."/>
            <person name="Jiang X."/>
            <person name="Kearney S.M."/>
            <person name="Perrotta A.R."/>
            <person name="Berdy B."/>
            <person name="Zhao S."/>
            <person name="Lieberman T.D."/>
            <person name="Swanson P.K."/>
            <person name="Smith M."/>
            <person name="Roesemann S."/>
            <person name="Alexander J.E."/>
            <person name="Rich S.A."/>
            <person name="Livny J."/>
            <person name="Vlamakis H."/>
            <person name="Clish C."/>
            <person name="Bullock K."/>
            <person name="Deik A."/>
            <person name="Scott J."/>
            <person name="Pierce K.A."/>
            <person name="Xavier R.J."/>
            <person name="Alm E.J."/>
        </authorList>
    </citation>
    <scope>NUCLEOTIDE SEQUENCE</scope>
    <source>
        <strain evidence="4">BIOML-A179</strain>
    </source>
</reference>
<gene>
    <name evidence="4" type="ORF">GMA64_10455</name>
</gene>
<feature type="domain" description="Glycosyltransferase 2-like" evidence="3">
    <location>
        <begin position="14"/>
        <end position="171"/>
    </location>
</feature>
<dbReference type="InterPro" id="IPR029044">
    <property type="entry name" value="Nucleotide-diphossugar_trans"/>
</dbReference>
<accession>A0A6G2CQ09</accession>
<proteinExistence type="predicted"/>
<dbReference type="PANTHER" id="PTHR22916">
    <property type="entry name" value="GLYCOSYLTRANSFERASE"/>
    <property type="match status" value="1"/>
</dbReference>
<dbReference type="Gene3D" id="3.90.550.10">
    <property type="entry name" value="Spore Coat Polysaccharide Biosynthesis Protein SpsA, Chain A"/>
    <property type="match status" value="1"/>
</dbReference>
<keyword evidence="1" id="KW-0328">Glycosyltransferase</keyword>